<dbReference type="EMBL" id="JACDXP010000006">
    <property type="protein sequence ID" value="KAF6522101.1"/>
    <property type="molecule type" value="Genomic_DNA"/>
</dbReference>
<feature type="compositionally biased region" description="Polar residues" evidence="1">
    <location>
        <begin position="44"/>
        <end position="54"/>
    </location>
</feature>
<organism evidence="2 3">
    <name type="scientific">Fusarium oxysporum f. sp. conglutinans</name>
    <dbReference type="NCBI Taxonomy" id="100902"/>
    <lineage>
        <taxon>Eukaryota</taxon>
        <taxon>Fungi</taxon>
        <taxon>Dikarya</taxon>
        <taxon>Ascomycota</taxon>
        <taxon>Pezizomycotina</taxon>
        <taxon>Sordariomycetes</taxon>
        <taxon>Hypocreomycetidae</taxon>
        <taxon>Hypocreales</taxon>
        <taxon>Nectriaceae</taxon>
        <taxon>Fusarium</taxon>
        <taxon>Fusarium oxysporum species complex</taxon>
    </lineage>
</organism>
<sequence>MDEPDGTDPNRSVKTSMKKIIKSAWVSSWRFNAHANDVPEVNSLSTHLATTGQPGNAEPGTGELQPFASDDNPSTTEQHNTESGKAESNVNQTAKTHLRLPLELREIVYCCAIRRECVGMEMGSNHRFIHVVPETRAVVFLQD</sequence>
<protein>
    <submittedName>
        <fullName evidence="2">Uncharacterized protein</fullName>
    </submittedName>
</protein>
<evidence type="ECO:0000313" key="2">
    <source>
        <dbReference type="EMBL" id="KAF6522101.1"/>
    </source>
</evidence>
<gene>
    <name evidence="2" type="ORF">HZS61_013629</name>
</gene>
<comment type="caution">
    <text evidence="2">The sequence shown here is derived from an EMBL/GenBank/DDBJ whole genome shotgun (WGS) entry which is preliminary data.</text>
</comment>
<evidence type="ECO:0000256" key="1">
    <source>
        <dbReference type="SAM" id="MobiDB-lite"/>
    </source>
</evidence>
<dbReference type="Proteomes" id="UP000593570">
    <property type="component" value="Unassembled WGS sequence"/>
</dbReference>
<reference evidence="2 3" key="1">
    <citation type="journal article" date="2020" name="bioRxiv">
        <title>A chromosome-scale genome assembly for the Fusarium oxysporum strain Fo5176 to establish a model Arabidopsis-fungal pathosystem.</title>
        <authorList>
            <person name="Fokkens L."/>
            <person name="Guo L."/>
            <person name="Dora S."/>
            <person name="Wang B."/>
            <person name="Ye K."/>
            <person name="Sanchez-Rodriguez C."/>
            <person name="Croll D."/>
        </authorList>
    </citation>
    <scope>NUCLEOTIDE SEQUENCE [LARGE SCALE GENOMIC DNA]</scope>
    <source>
        <strain evidence="2 3">Fo5176</strain>
    </source>
</reference>
<accession>A0A8H6GRI8</accession>
<name>A0A8H6GRI8_FUSOX</name>
<feature type="region of interest" description="Disordered" evidence="1">
    <location>
        <begin position="44"/>
        <end position="94"/>
    </location>
</feature>
<proteinExistence type="predicted"/>
<dbReference type="AlphaFoldDB" id="A0A8H6GRI8"/>
<evidence type="ECO:0000313" key="3">
    <source>
        <dbReference type="Proteomes" id="UP000593570"/>
    </source>
</evidence>